<dbReference type="EMBL" id="JACVVK020000021">
    <property type="protein sequence ID" value="KAK7503307.1"/>
    <property type="molecule type" value="Genomic_DNA"/>
</dbReference>
<feature type="non-terminal residue" evidence="1">
    <location>
        <position position="1"/>
    </location>
</feature>
<comment type="caution">
    <text evidence="1">The sequence shown here is derived from an EMBL/GenBank/DDBJ whole genome shotgun (WGS) entry which is preliminary data.</text>
</comment>
<sequence length="148" mass="15729">LGDELPYDANAILWGLLVLQALFIKASGTRPFVSHSAGPRHTTRADGLPTVVGRQTAASRARDRFACSSGRFHCVAASSNSCQLLPAERLAHPSNSVTSAGALASSGLLCHTVCWLAVTLSSVLRELKAYRQKFAGFKADILMRTSAC</sequence>
<gene>
    <name evidence="1" type="ORF">BaRGS_00005572</name>
</gene>
<evidence type="ECO:0000313" key="1">
    <source>
        <dbReference type="EMBL" id="KAK7503307.1"/>
    </source>
</evidence>
<protein>
    <submittedName>
        <fullName evidence="1">Uncharacterized protein</fullName>
    </submittedName>
</protein>
<proteinExistence type="predicted"/>
<dbReference type="Proteomes" id="UP001519460">
    <property type="component" value="Unassembled WGS sequence"/>
</dbReference>
<keyword evidence="2" id="KW-1185">Reference proteome</keyword>
<evidence type="ECO:0000313" key="2">
    <source>
        <dbReference type="Proteomes" id="UP001519460"/>
    </source>
</evidence>
<organism evidence="1 2">
    <name type="scientific">Batillaria attramentaria</name>
    <dbReference type="NCBI Taxonomy" id="370345"/>
    <lineage>
        <taxon>Eukaryota</taxon>
        <taxon>Metazoa</taxon>
        <taxon>Spiralia</taxon>
        <taxon>Lophotrochozoa</taxon>
        <taxon>Mollusca</taxon>
        <taxon>Gastropoda</taxon>
        <taxon>Caenogastropoda</taxon>
        <taxon>Sorbeoconcha</taxon>
        <taxon>Cerithioidea</taxon>
        <taxon>Batillariidae</taxon>
        <taxon>Batillaria</taxon>
    </lineage>
</organism>
<name>A0ABD0LWF6_9CAEN</name>
<accession>A0ABD0LWF6</accession>
<reference evidence="1 2" key="1">
    <citation type="journal article" date="2023" name="Sci. Data">
        <title>Genome assembly of the Korean intertidal mud-creeper Batillaria attramentaria.</title>
        <authorList>
            <person name="Patra A.K."/>
            <person name="Ho P.T."/>
            <person name="Jun S."/>
            <person name="Lee S.J."/>
            <person name="Kim Y."/>
            <person name="Won Y.J."/>
        </authorList>
    </citation>
    <scope>NUCLEOTIDE SEQUENCE [LARGE SCALE GENOMIC DNA]</scope>
    <source>
        <strain evidence="1">Wonlab-2016</strain>
    </source>
</reference>
<dbReference type="AlphaFoldDB" id="A0ABD0LWF6"/>